<dbReference type="EMBL" id="VITW01000002">
    <property type="protein sequence ID" value="TWB80897.1"/>
    <property type="molecule type" value="Genomic_DNA"/>
</dbReference>
<dbReference type="Proteomes" id="UP000315914">
    <property type="component" value="Unassembled WGS sequence"/>
</dbReference>
<organism evidence="1 2">
    <name type="scientific">Bradyrhizobium sacchari</name>
    <dbReference type="NCBI Taxonomy" id="1399419"/>
    <lineage>
        <taxon>Bacteria</taxon>
        <taxon>Pseudomonadati</taxon>
        <taxon>Pseudomonadota</taxon>
        <taxon>Alphaproteobacteria</taxon>
        <taxon>Hyphomicrobiales</taxon>
        <taxon>Nitrobacteraceae</taxon>
        <taxon>Bradyrhizobium</taxon>
    </lineage>
</organism>
<reference evidence="1 2" key="1">
    <citation type="submission" date="2019-06" db="EMBL/GenBank/DDBJ databases">
        <title>Genomic Encyclopedia of Type Strains, Phase IV (KMG-V): Genome sequencing to study the core and pangenomes of soil and plant-associated prokaryotes.</title>
        <authorList>
            <person name="Whitman W."/>
        </authorList>
    </citation>
    <scope>NUCLEOTIDE SEQUENCE [LARGE SCALE GENOMIC DNA]</scope>
    <source>
        <strain evidence="1 2">BR 10556</strain>
    </source>
</reference>
<name>A0A560KCF2_9BRAD</name>
<evidence type="ECO:0000313" key="2">
    <source>
        <dbReference type="Proteomes" id="UP000315914"/>
    </source>
</evidence>
<accession>A0A560KCF2</accession>
<gene>
    <name evidence="1" type="ORF">FBZ95_102114</name>
</gene>
<proteinExistence type="predicted"/>
<protein>
    <submittedName>
        <fullName evidence="1">Uncharacterized protein</fullName>
    </submittedName>
</protein>
<evidence type="ECO:0000313" key="1">
    <source>
        <dbReference type="EMBL" id="TWB80897.1"/>
    </source>
</evidence>
<sequence length="75" mass="8679">MRRQLTALRSQHLDNLAIASLLNRFLVKVAFLSEPKDQDHERYLRSEFVQTLKKVEAMISRKPAAERSALTKPSE</sequence>
<comment type="caution">
    <text evidence="1">The sequence shown here is derived from an EMBL/GenBank/DDBJ whole genome shotgun (WGS) entry which is preliminary data.</text>
</comment>
<dbReference type="AlphaFoldDB" id="A0A560KCF2"/>
<keyword evidence="2" id="KW-1185">Reference proteome</keyword>